<keyword evidence="16" id="KW-1185">Reference proteome</keyword>
<evidence type="ECO:0000259" key="13">
    <source>
        <dbReference type="PROSITE" id="PS50004"/>
    </source>
</evidence>
<reference evidence="15 16" key="1">
    <citation type="journal article" date="2019" name="Sci. Rep.">
        <title>Nanopore sequencing improves the draft genome of the human pathogenic amoeba Naegleria fowleri.</title>
        <authorList>
            <person name="Liechti N."/>
            <person name="Schurch N."/>
            <person name="Bruggmann R."/>
            <person name="Wittwer M."/>
        </authorList>
    </citation>
    <scope>NUCLEOTIDE SEQUENCE [LARGE SCALE GENOMIC DNA]</scope>
    <source>
        <strain evidence="15 16">ATCC 30894</strain>
    </source>
</reference>
<feature type="region of interest" description="Disordered" evidence="12">
    <location>
        <begin position="361"/>
        <end position="399"/>
    </location>
</feature>
<evidence type="ECO:0000256" key="12">
    <source>
        <dbReference type="SAM" id="MobiDB-lite"/>
    </source>
</evidence>
<comment type="function">
    <text evidence="10">Regulator of the Hippo/SWH (Sav/Wts/Hpo) signaling pathway, a signaling pathway that plays a pivotal role in organ size control and tumor suppression by restricting proliferation and promoting apoptosis. The core of this pathway is composed of a kinase cascade wherein Hippo (Hpo), in complex with its regulatory protein Salvador (Sav), phosphorylates and activates Warts (Wts) in complex with its regulatory protein Mats, which in turn phosphorylates and inactivates the Yorkie (Yki) oncoprotein. Kibra acts synergistically along with Ex and Mer to regulate the Hippo signaling pathway.</text>
</comment>
<dbReference type="PROSITE" id="PS01159">
    <property type="entry name" value="WW_DOMAIN_1"/>
    <property type="match status" value="2"/>
</dbReference>
<protein>
    <recommendedName>
        <fullName evidence="4">Protein kibra</fullName>
    </recommendedName>
</protein>
<dbReference type="OrthoDB" id="67700at2759"/>
<gene>
    <name evidence="15" type="ORF">FDP41_005787</name>
</gene>
<dbReference type="CDD" id="cd00030">
    <property type="entry name" value="C2"/>
    <property type="match status" value="1"/>
</dbReference>
<dbReference type="VEuPathDB" id="AmoebaDB:NfTy_045160"/>
<organism evidence="15 16">
    <name type="scientific">Naegleria fowleri</name>
    <name type="common">Brain eating amoeba</name>
    <dbReference type="NCBI Taxonomy" id="5763"/>
    <lineage>
        <taxon>Eukaryota</taxon>
        <taxon>Discoba</taxon>
        <taxon>Heterolobosea</taxon>
        <taxon>Tetramitia</taxon>
        <taxon>Eutetramitia</taxon>
        <taxon>Vahlkampfiidae</taxon>
        <taxon>Naegleria</taxon>
    </lineage>
</organism>
<evidence type="ECO:0000313" key="16">
    <source>
        <dbReference type="Proteomes" id="UP000444721"/>
    </source>
</evidence>
<dbReference type="Proteomes" id="UP000444721">
    <property type="component" value="Unassembled WGS sequence"/>
</dbReference>
<comment type="similarity">
    <text evidence="3">Belongs to the WWC family. KIBRA subfamily.</text>
</comment>
<evidence type="ECO:0000313" key="15">
    <source>
        <dbReference type="EMBL" id="KAF0975034.1"/>
    </source>
</evidence>
<sequence>MIRFFRVVLSDFKCTNLAAADRNGFSDPYLKGNFDNFRTFKTPYKKKTLNPQWEGFSVEFDYHTKFGSKLHLKKFLIDVYDHDMLGKDNFLGCCAVDLFTLASGPVKQSITLRSQLNAKDNCGCVEFNCVMEEITKNFVICMSHLKVDFQPPLDEPKNLRCVAHTELTNSQDSNTIVCRQAQTEALWTQIPNLEVKNVSLKEIMKDSVVIKIKQEKTGLDPTIARITIDLKDVLEKFLDENRTVSAGDTIEDDMVPIKLSGIPVHYKNSDNNPNASFKKSKSPFNMKSGSSEVENAIIGSTSFAADRTLGVCEIEIGFMGMPIYAQMVSGINKDKVVTGKPLLENLPVPVGFVFENDKSTRRKSIDMQSSTSPATNERRTSVSNQQTNLPTTPGLPYGWERKVDKRTNKEYFVNHNTRTTHWSLPISDNLENKAQLEDEHTDEIAELQMVENLQPVKRDSTVPVFSANPGSPGQNLIFSSQQQIPQASPQTPSGLPTTPGLPYGWEERIDPSTGRTYFIDHNNKTTQWNRPVDNPNINLVQKFNNMTLSNNPSVVPQIGGYQQPSYQQQQNYSAQPMYQMPYRSPGSPQQPNLNYLQPGQLKPLPQGWEERIDPNTGRTYYLNHFAKTTQWERPNY</sequence>
<dbReference type="InterPro" id="IPR035892">
    <property type="entry name" value="C2_domain_sf"/>
</dbReference>
<evidence type="ECO:0000256" key="8">
    <source>
        <dbReference type="ARBA" id="ARBA00023054"/>
    </source>
</evidence>
<evidence type="ECO:0000256" key="6">
    <source>
        <dbReference type="ARBA" id="ARBA00022553"/>
    </source>
</evidence>
<feature type="domain" description="C2" evidence="13">
    <location>
        <begin position="1"/>
        <end position="112"/>
    </location>
</feature>
<dbReference type="EMBL" id="VFQX01000048">
    <property type="protein sequence ID" value="KAF0975034.1"/>
    <property type="molecule type" value="Genomic_DNA"/>
</dbReference>
<dbReference type="SMART" id="SM00239">
    <property type="entry name" value="C2"/>
    <property type="match status" value="1"/>
</dbReference>
<dbReference type="PROSITE" id="PS50004">
    <property type="entry name" value="C2"/>
    <property type="match status" value="1"/>
</dbReference>
<evidence type="ECO:0000259" key="14">
    <source>
        <dbReference type="PROSITE" id="PS50020"/>
    </source>
</evidence>
<dbReference type="Pfam" id="PF00168">
    <property type="entry name" value="C2"/>
    <property type="match status" value="1"/>
</dbReference>
<dbReference type="InterPro" id="IPR001202">
    <property type="entry name" value="WW_dom"/>
</dbReference>
<keyword evidence="9" id="KW-0804">Transcription</keyword>
<dbReference type="SMART" id="SM00456">
    <property type="entry name" value="WW"/>
    <property type="match status" value="3"/>
</dbReference>
<feature type="compositionally biased region" description="Polar residues" evidence="12">
    <location>
        <begin position="366"/>
        <end position="391"/>
    </location>
</feature>
<feature type="domain" description="WW" evidence="14">
    <location>
        <begin position="393"/>
        <end position="427"/>
    </location>
</feature>
<evidence type="ECO:0000256" key="5">
    <source>
        <dbReference type="ARBA" id="ARBA00022490"/>
    </source>
</evidence>
<evidence type="ECO:0000256" key="7">
    <source>
        <dbReference type="ARBA" id="ARBA00023015"/>
    </source>
</evidence>
<dbReference type="InterPro" id="IPR000008">
    <property type="entry name" value="C2_dom"/>
</dbReference>
<keyword evidence="7" id="KW-0805">Transcription regulation</keyword>
<feature type="domain" description="WW" evidence="14">
    <location>
        <begin position="602"/>
        <end position="636"/>
    </location>
</feature>
<evidence type="ECO:0000256" key="4">
    <source>
        <dbReference type="ARBA" id="ARBA00013712"/>
    </source>
</evidence>
<keyword evidence="5" id="KW-0963">Cytoplasm</keyword>
<evidence type="ECO:0000256" key="10">
    <source>
        <dbReference type="ARBA" id="ARBA00024960"/>
    </source>
</evidence>
<dbReference type="SUPFAM" id="SSF51045">
    <property type="entry name" value="WW domain"/>
    <property type="match status" value="3"/>
</dbReference>
<dbReference type="CDD" id="cd00201">
    <property type="entry name" value="WW"/>
    <property type="match status" value="3"/>
</dbReference>
<dbReference type="OMA" id="WECRIDD"/>
<dbReference type="InterPro" id="IPR051105">
    <property type="entry name" value="WWC/KIBRA_Hippo_Reg"/>
</dbReference>
<dbReference type="PANTHER" id="PTHR14791:SF29">
    <property type="entry name" value="PROTEIN KIBRA"/>
    <property type="match status" value="1"/>
</dbReference>
<comment type="subcellular location">
    <subcellularLocation>
        <location evidence="1">Apical cell membrane</location>
    </subcellularLocation>
    <subcellularLocation>
        <location evidence="2">Cytoplasm</location>
    </subcellularLocation>
</comment>
<dbReference type="GO" id="GO:0016324">
    <property type="term" value="C:apical plasma membrane"/>
    <property type="evidence" value="ECO:0007669"/>
    <property type="project" value="UniProtKB-SubCell"/>
</dbReference>
<dbReference type="PROSITE" id="PS50020">
    <property type="entry name" value="WW_DOMAIN_2"/>
    <property type="match status" value="3"/>
</dbReference>
<dbReference type="GO" id="GO:0005737">
    <property type="term" value="C:cytoplasm"/>
    <property type="evidence" value="ECO:0007669"/>
    <property type="project" value="UniProtKB-SubCell"/>
</dbReference>
<comment type="caution">
    <text evidence="15">The sequence shown here is derived from an EMBL/GenBank/DDBJ whole genome shotgun (WGS) entry which is preliminary data.</text>
</comment>
<evidence type="ECO:0000256" key="2">
    <source>
        <dbReference type="ARBA" id="ARBA00004496"/>
    </source>
</evidence>
<dbReference type="SUPFAM" id="SSF49562">
    <property type="entry name" value="C2 domain (Calcium/lipid-binding domain, CaLB)"/>
    <property type="match status" value="1"/>
</dbReference>
<dbReference type="PANTHER" id="PTHR14791">
    <property type="entry name" value="BOMB/KIRA PROTEINS"/>
    <property type="match status" value="1"/>
</dbReference>
<evidence type="ECO:0000256" key="3">
    <source>
        <dbReference type="ARBA" id="ARBA00010585"/>
    </source>
</evidence>
<proteinExistence type="inferred from homology"/>
<evidence type="ECO:0000256" key="9">
    <source>
        <dbReference type="ARBA" id="ARBA00023163"/>
    </source>
</evidence>
<keyword evidence="6" id="KW-0597">Phosphoprotein</keyword>
<dbReference type="AlphaFoldDB" id="A0A6A5BLU7"/>
<dbReference type="Gene3D" id="2.60.40.150">
    <property type="entry name" value="C2 domain"/>
    <property type="match status" value="1"/>
</dbReference>
<dbReference type="VEuPathDB" id="AmoebaDB:NF0115150"/>
<name>A0A6A5BLU7_NAEFO</name>
<dbReference type="InterPro" id="IPR036020">
    <property type="entry name" value="WW_dom_sf"/>
</dbReference>
<comment type="subunit">
    <text evidence="11">Forms a complex with Mer and Ex. Interacts (via domain WW 1) with Ex (via RXPPXY motif). Interacts with Mer, Sav, Hpo and Wts.</text>
</comment>
<evidence type="ECO:0000256" key="11">
    <source>
        <dbReference type="ARBA" id="ARBA00025969"/>
    </source>
</evidence>
<dbReference type="Gene3D" id="2.20.70.10">
    <property type="match status" value="3"/>
</dbReference>
<dbReference type="GeneID" id="68113005"/>
<dbReference type="RefSeq" id="XP_044559747.1">
    <property type="nucleotide sequence ID" value="XM_044709349.1"/>
</dbReference>
<feature type="region of interest" description="Disordered" evidence="12">
    <location>
        <begin position="270"/>
        <end position="289"/>
    </location>
</feature>
<accession>A0A6A5BLU7</accession>
<keyword evidence="8" id="KW-0175">Coiled coil</keyword>
<dbReference type="Pfam" id="PF00397">
    <property type="entry name" value="WW"/>
    <property type="match status" value="3"/>
</dbReference>
<feature type="domain" description="WW" evidence="14">
    <location>
        <begin position="499"/>
        <end position="533"/>
    </location>
</feature>
<dbReference type="VEuPathDB" id="AmoebaDB:FDP41_005787"/>
<evidence type="ECO:0000256" key="1">
    <source>
        <dbReference type="ARBA" id="ARBA00004221"/>
    </source>
</evidence>